<organism evidence="1 2">
    <name type="scientific">Trichonephila inaurata madagascariensis</name>
    <dbReference type="NCBI Taxonomy" id="2747483"/>
    <lineage>
        <taxon>Eukaryota</taxon>
        <taxon>Metazoa</taxon>
        <taxon>Ecdysozoa</taxon>
        <taxon>Arthropoda</taxon>
        <taxon>Chelicerata</taxon>
        <taxon>Arachnida</taxon>
        <taxon>Araneae</taxon>
        <taxon>Araneomorphae</taxon>
        <taxon>Entelegynae</taxon>
        <taxon>Araneoidea</taxon>
        <taxon>Nephilidae</taxon>
        <taxon>Trichonephila</taxon>
        <taxon>Trichonephila inaurata</taxon>
    </lineage>
</organism>
<dbReference type="OrthoDB" id="7699940at2759"/>
<dbReference type="Proteomes" id="UP000886998">
    <property type="component" value="Unassembled WGS sequence"/>
</dbReference>
<keyword evidence="2" id="KW-1185">Reference proteome</keyword>
<gene>
    <name evidence="1" type="ORF">TNIN_120191</name>
</gene>
<dbReference type="AlphaFoldDB" id="A0A8X6YM68"/>
<proteinExistence type="predicted"/>
<reference evidence="1" key="1">
    <citation type="submission" date="2020-08" db="EMBL/GenBank/DDBJ databases">
        <title>Multicomponent nature underlies the extraordinary mechanical properties of spider dragline silk.</title>
        <authorList>
            <person name="Kono N."/>
            <person name="Nakamura H."/>
            <person name="Mori M."/>
            <person name="Yoshida Y."/>
            <person name="Ohtoshi R."/>
            <person name="Malay A.D."/>
            <person name="Moran D.A.P."/>
            <person name="Tomita M."/>
            <person name="Numata K."/>
            <person name="Arakawa K."/>
        </authorList>
    </citation>
    <scope>NUCLEOTIDE SEQUENCE</scope>
</reference>
<protein>
    <submittedName>
        <fullName evidence="1">Uncharacterized protein</fullName>
    </submittedName>
</protein>
<sequence>MGELSNSNNISNDCLICDKIGCSSELSSELGDIIKVTGGISTLNVTSAERADGLSQYINKGCRQKYINKGCINSYLKKKKPHQHALHQKKKSNGYFN</sequence>
<evidence type="ECO:0000313" key="2">
    <source>
        <dbReference type="Proteomes" id="UP000886998"/>
    </source>
</evidence>
<name>A0A8X6YM68_9ARAC</name>
<comment type="caution">
    <text evidence="1">The sequence shown here is derived from an EMBL/GenBank/DDBJ whole genome shotgun (WGS) entry which is preliminary data.</text>
</comment>
<dbReference type="EMBL" id="BMAV01021031">
    <property type="protein sequence ID" value="GFY74933.1"/>
    <property type="molecule type" value="Genomic_DNA"/>
</dbReference>
<evidence type="ECO:0000313" key="1">
    <source>
        <dbReference type="EMBL" id="GFY74933.1"/>
    </source>
</evidence>
<accession>A0A8X6YM68</accession>